<dbReference type="InterPro" id="IPR026856">
    <property type="entry name" value="Sialidase_fam"/>
</dbReference>
<evidence type="ECO:0000256" key="1">
    <source>
        <dbReference type="ARBA" id="ARBA00000427"/>
    </source>
</evidence>
<dbReference type="AlphaFoldDB" id="A0A561AZG9"/>
<dbReference type="EC" id="3.2.1.18" evidence="3"/>
<dbReference type="GO" id="GO:0016020">
    <property type="term" value="C:membrane"/>
    <property type="evidence" value="ECO:0007669"/>
    <property type="project" value="TreeGrafter"/>
</dbReference>
<dbReference type="PANTHER" id="PTHR10628:SF30">
    <property type="entry name" value="EXO-ALPHA-SIALIDASE"/>
    <property type="match status" value="1"/>
</dbReference>
<comment type="similarity">
    <text evidence="2">Belongs to the glycosyl hydrolase 33 family.</text>
</comment>
<protein>
    <recommendedName>
        <fullName evidence="3">exo-alpha-sialidase</fullName>
        <ecNumber evidence="3">3.2.1.18</ecNumber>
    </recommendedName>
</protein>
<feature type="domain" description="Sialidase" evidence="5">
    <location>
        <begin position="75"/>
        <end position="284"/>
    </location>
</feature>
<dbReference type="Gene3D" id="2.120.10.10">
    <property type="match status" value="1"/>
</dbReference>
<dbReference type="Pfam" id="PF13088">
    <property type="entry name" value="BNR_2"/>
    <property type="match status" value="1"/>
</dbReference>
<dbReference type="GO" id="GO:0005737">
    <property type="term" value="C:cytoplasm"/>
    <property type="evidence" value="ECO:0007669"/>
    <property type="project" value="TreeGrafter"/>
</dbReference>
<reference evidence="6 7" key="1">
    <citation type="submission" date="2019-06" db="EMBL/GenBank/DDBJ databases">
        <title>Sequencing the genomes of 1000 actinobacteria strains.</title>
        <authorList>
            <person name="Klenk H.-P."/>
        </authorList>
    </citation>
    <scope>NUCLEOTIDE SEQUENCE [LARGE SCALE GENOMIC DNA]</scope>
    <source>
        <strain evidence="6 7">DSM 24683</strain>
    </source>
</reference>
<feature type="chain" id="PRO_5021753478" description="exo-alpha-sialidase" evidence="4">
    <location>
        <begin position="35"/>
        <end position="289"/>
    </location>
</feature>
<comment type="caution">
    <text evidence="6">The sequence shown here is derived from an EMBL/GenBank/DDBJ whole genome shotgun (WGS) entry which is preliminary data.</text>
</comment>
<dbReference type="InterPro" id="IPR006311">
    <property type="entry name" value="TAT_signal"/>
</dbReference>
<evidence type="ECO:0000313" key="6">
    <source>
        <dbReference type="EMBL" id="TWD72017.1"/>
    </source>
</evidence>
<keyword evidence="7" id="KW-1185">Reference proteome</keyword>
<dbReference type="InterPro" id="IPR036278">
    <property type="entry name" value="Sialidase_sf"/>
</dbReference>
<feature type="signal peptide" evidence="4">
    <location>
        <begin position="1"/>
        <end position="34"/>
    </location>
</feature>
<proteinExistence type="inferred from homology"/>
<dbReference type="CDD" id="cd15482">
    <property type="entry name" value="Sialidase_non-viral"/>
    <property type="match status" value="1"/>
</dbReference>
<dbReference type="SUPFAM" id="SSF50939">
    <property type="entry name" value="Sialidases"/>
    <property type="match status" value="1"/>
</dbReference>
<evidence type="ECO:0000256" key="3">
    <source>
        <dbReference type="ARBA" id="ARBA00012733"/>
    </source>
</evidence>
<evidence type="ECO:0000256" key="4">
    <source>
        <dbReference type="SAM" id="SignalP"/>
    </source>
</evidence>
<dbReference type="GO" id="GO:0009313">
    <property type="term" value="P:oligosaccharide catabolic process"/>
    <property type="evidence" value="ECO:0007669"/>
    <property type="project" value="TreeGrafter"/>
</dbReference>
<keyword evidence="4" id="KW-0732">Signal</keyword>
<sequence length="289" mass="30352">MSRTRPPRLRLLAVLTSAAALATATSLIGPPASATNTAASADPDASSLSRTTVFTRGEGGYHTFRIPTLVEAVDGTLLALAEGRVTDPDDFGDMDIVLKRSTDGGATWGPIQVVVDTGTDRWSNPVAVVDASTGRIIVNTIRTAAGGGDDLECGRVPVRSHLLTSDDNGATWSEPRDITDDVKPSHWRNIAPGPGHGIQLTKGAHAGRLVIPGRHSYVHPGQECTNLTGAGGHALLSDDGGQTWRVGAVDEQGIEALRPNEVSVTELADGRLYFNARDQGNTPGRRVDT</sequence>
<dbReference type="RefSeq" id="WP_145814873.1">
    <property type="nucleotide sequence ID" value="NZ_VIVK01000006.1"/>
</dbReference>
<dbReference type="EMBL" id="VIVK01000006">
    <property type="protein sequence ID" value="TWD72017.1"/>
    <property type="molecule type" value="Genomic_DNA"/>
</dbReference>
<evidence type="ECO:0000259" key="5">
    <source>
        <dbReference type="Pfam" id="PF13088"/>
    </source>
</evidence>
<organism evidence="6 7">
    <name type="scientific">Kribbella amoyensis</name>
    <dbReference type="NCBI Taxonomy" id="996641"/>
    <lineage>
        <taxon>Bacteria</taxon>
        <taxon>Bacillati</taxon>
        <taxon>Actinomycetota</taxon>
        <taxon>Actinomycetes</taxon>
        <taxon>Propionibacteriales</taxon>
        <taxon>Kribbellaceae</taxon>
        <taxon>Kribbella</taxon>
    </lineage>
</organism>
<dbReference type="PROSITE" id="PS51318">
    <property type="entry name" value="TAT"/>
    <property type="match status" value="1"/>
</dbReference>
<name>A0A561AZG9_9ACTN</name>
<feature type="non-terminal residue" evidence="6">
    <location>
        <position position="289"/>
    </location>
</feature>
<dbReference type="Proteomes" id="UP000318380">
    <property type="component" value="Unassembled WGS sequence"/>
</dbReference>
<dbReference type="GO" id="GO:0006689">
    <property type="term" value="P:ganglioside catabolic process"/>
    <property type="evidence" value="ECO:0007669"/>
    <property type="project" value="TreeGrafter"/>
</dbReference>
<evidence type="ECO:0000313" key="7">
    <source>
        <dbReference type="Proteomes" id="UP000318380"/>
    </source>
</evidence>
<gene>
    <name evidence="6" type="ORF">FB561_7573</name>
</gene>
<dbReference type="PANTHER" id="PTHR10628">
    <property type="entry name" value="SIALIDASE"/>
    <property type="match status" value="1"/>
</dbReference>
<dbReference type="OrthoDB" id="7294637at2"/>
<evidence type="ECO:0000256" key="2">
    <source>
        <dbReference type="ARBA" id="ARBA00009348"/>
    </source>
</evidence>
<comment type="catalytic activity">
    <reaction evidence="1">
        <text>Hydrolysis of alpha-(2-&gt;3)-, alpha-(2-&gt;6)-, alpha-(2-&gt;8)- glycosidic linkages of terminal sialic acid residues in oligosaccharides, glycoproteins, glycolipids, colominic acid and synthetic substrates.</text>
        <dbReference type="EC" id="3.2.1.18"/>
    </reaction>
</comment>
<accession>A0A561AZG9</accession>
<dbReference type="GO" id="GO:0004308">
    <property type="term" value="F:exo-alpha-sialidase activity"/>
    <property type="evidence" value="ECO:0007669"/>
    <property type="project" value="UniProtKB-EC"/>
</dbReference>
<dbReference type="InterPro" id="IPR011040">
    <property type="entry name" value="Sialidase"/>
</dbReference>